<dbReference type="Pfam" id="PF23807">
    <property type="entry name" value="RHH_10"/>
    <property type="match status" value="1"/>
</dbReference>
<feature type="region of interest" description="Disordered" evidence="1">
    <location>
        <begin position="1"/>
        <end position="20"/>
    </location>
</feature>
<name>A0A386K9H6_9CAUD</name>
<reference evidence="2 3" key="1">
    <citation type="submission" date="2018-08" db="EMBL/GenBank/DDBJ databases">
        <authorList>
            <person name="Washington J.M."/>
            <person name="Garlena R.A."/>
            <person name="Russell D.A."/>
            <person name="Pope W.H."/>
            <person name="Jacobs-Sera D."/>
            <person name="Hatfull G.F."/>
        </authorList>
    </citation>
    <scope>NUCLEOTIDE SEQUENCE [LARGE SCALE GENOMIC DNA]</scope>
</reference>
<organism evidence="2 3">
    <name type="scientific">Mycobacterium phage Saguaro</name>
    <dbReference type="NCBI Taxonomy" id="2315616"/>
    <lineage>
        <taxon>Viruses</taxon>
        <taxon>Duplodnaviria</taxon>
        <taxon>Heunggongvirae</taxon>
        <taxon>Uroviricota</taxon>
        <taxon>Caudoviricetes</taxon>
        <taxon>Bclasvirinae</taxon>
        <taxon>Saguarovirus</taxon>
        <taxon>Saguarovirus saguaro</taxon>
    </lineage>
</organism>
<sequence>MTTYQPPRTIVPGRGRPRGDRQIMVPVKMTAEERARFKAACAHEGNLSYAELIVRWLDERDARLARAQARQAHPLHRPAAPTTSQETT</sequence>
<protein>
    <submittedName>
        <fullName evidence="2">DNA binding protein</fullName>
    </submittedName>
</protein>
<proteinExistence type="predicted"/>
<keyword evidence="3" id="KW-1185">Reference proteome</keyword>
<dbReference type="KEGG" id="vg:60321133"/>
<feature type="region of interest" description="Disordered" evidence="1">
    <location>
        <begin position="68"/>
        <end position="88"/>
    </location>
</feature>
<evidence type="ECO:0000313" key="3">
    <source>
        <dbReference type="Proteomes" id="UP000269292"/>
    </source>
</evidence>
<dbReference type="Proteomes" id="UP000269292">
    <property type="component" value="Segment"/>
</dbReference>
<evidence type="ECO:0000313" key="2">
    <source>
        <dbReference type="EMBL" id="AYD82058.1"/>
    </source>
</evidence>
<dbReference type="InterPro" id="IPR056972">
    <property type="entry name" value="RHH_dom-containing"/>
</dbReference>
<gene>
    <name evidence="2" type="primary">64</name>
    <name evidence="2" type="ORF">SEA_SAGUARO_64</name>
</gene>
<dbReference type="RefSeq" id="YP_009949727.1">
    <property type="nucleotide sequence ID" value="NC_051583.1"/>
</dbReference>
<evidence type="ECO:0000256" key="1">
    <source>
        <dbReference type="SAM" id="MobiDB-lite"/>
    </source>
</evidence>
<accession>A0A386K9H6</accession>
<dbReference type="GeneID" id="60321133"/>
<dbReference type="EMBL" id="MH744423">
    <property type="protein sequence ID" value="AYD82058.1"/>
    <property type="molecule type" value="Genomic_DNA"/>
</dbReference>